<evidence type="ECO:0000256" key="10">
    <source>
        <dbReference type="SAM" id="Phobius"/>
    </source>
</evidence>
<proteinExistence type="predicted"/>
<dbReference type="PROSITE" id="PS50109">
    <property type="entry name" value="HIS_KIN"/>
    <property type="match status" value="1"/>
</dbReference>
<dbReference type="AlphaFoldDB" id="A0A1M6F5I7"/>
<dbReference type="Gene3D" id="3.30.450.20">
    <property type="entry name" value="PAS domain"/>
    <property type="match status" value="2"/>
</dbReference>
<evidence type="ECO:0000256" key="2">
    <source>
        <dbReference type="ARBA" id="ARBA00004370"/>
    </source>
</evidence>
<dbReference type="STRING" id="1122189.SAMN02745165_01161"/>
<keyword evidence="4" id="KW-0597">Phosphoprotein</keyword>
<keyword evidence="10" id="KW-0472">Membrane</keyword>
<evidence type="ECO:0000256" key="8">
    <source>
        <dbReference type="ARBA" id="ARBA00022840"/>
    </source>
</evidence>
<evidence type="ECO:0000256" key="1">
    <source>
        <dbReference type="ARBA" id="ARBA00000085"/>
    </source>
</evidence>
<dbReference type="GO" id="GO:0016020">
    <property type="term" value="C:membrane"/>
    <property type="evidence" value="ECO:0007669"/>
    <property type="project" value="UniProtKB-SubCell"/>
</dbReference>
<dbReference type="CDD" id="cd00130">
    <property type="entry name" value="PAS"/>
    <property type="match status" value="1"/>
</dbReference>
<dbReference type="GO" id="GO:0006355">
    <property type="term" value="P:regulation of DNA-templated transcription"/>
    <property type="evidence" value="ECO:0007669"/>
    <property type="project" value="InterPro"/>
</dbReference>
<dbReference type="Pfam" id="PF02518">
    <property type="entry name" value="HATPase_c"/>
    <property type="match status" value="1"/>
</dbReference>
<dbReference type="Pfam" id="PF08448">
    <property type="entry name" value="PAS_4"/>
    <property type="match status" value="1"/>
</dbReference>
<dbReference type="NCBIfam" id="TIGR00229">
    <property type="entry name" value="sensory_box"/>
    <property type="match status" value="1"/>
</dbReference>
<evidence type="ECO:0000259" key="14">
    <source>
        <dbReference type="PROSITE" id="PS50885"/>
    </source>
</evidence>
<dbReference type="PROSITE" id="PS50113">
    <property type="entry name" value="PAC"/>
    <property type="match status" value="1"/>
</dbReference>
<dbReference type="PANTHER" id="PTHR43065:SF42">
    <property type="entry name" value="TWO-COMPONENT SENSOR PPRA"/>
    <property type="match status" value="1"/>
</dbReference>
<dbReference type="OrthoDB" id="5522918at2"/>
<reference evidence="15 16" key="1">
    <citation type="submission" date="2016-11" db="EMBL/GenBank/DDBJ databases">
        <authorList>
            <person name="Jaros S."/>
            <person name="Januszkiewicz K."/>
            <person name="Wedrychowicz H."/>
        </authorList>
    </citation>
    <scope>NUCLEOTIDE SEQUENCE [LARGE SCALE GENOMIC DNA]</scope>
    <source>
        <strain evidence="15 16">DSM 5091</strain>
    </source>
</reference>
<dbReference type="InterPro" id="IPR013656">
    <property type="entry name" value="PAS_4"/>
</dbReference>
<dbReference type="InterPro" id="IPR005467">
    <property type="entry name" value="His_kinase_dom"/>
</dbReference>
<dbReference type="GO" id="GO:0000155">
    <property type="term" value="F:phosphorelay sensor kinase activity"/>
    <property type="evidence" value="ECO:0007669"/>
    <property type="project" value="InterPro"/>
</dbReference>
<sequence>MKFRARLNLNLQWKFVLGTLLSLVVFAAILFSLTSSFSRVRTELVEIVEQQIQQSVANPELADEQEQLHAVETARKHIDQAISTSKRITWGALILFAGVISLIFFTLHRRYVRMPMEKLRSRFLSLHEGDYSTPITLDREDEWKEIETVFNDMLSDMQESWATVQESERRYRSIFNSISVGIFQSSLDGELLNINPAMAEILGIRLSDISGARKLAEFCYADKKDRQQLLERLHKEEIVNHFEVQLKRFNGELFWGSISCHFVRDSEENVLFIEGTVDDISRRHKAAEELHELKEYLHGVVDAMPSILLSVKRDLTVSLWNSRIAEVSGVAESDAHGKPLADIFTLIEPRDYLSAVEETLAHGNIARLQRLKGCASQQGKIFDLVVYPLGVQAEEAVLHVDDVTEKAKLEEVMIQSEKMLSVGNLAAGMAHEINNPLASVLQNVQVMEQRLSPALKKNQQVAEQLGMSIEQVADYARLRGFDQMITSIAESGQRAARIIENMLNFSRKSASDFVPHALAELVDKTIELAGSDYDMKHSFDFRQIRLTRDYQNLPLVPCEASQIQQVVLSLLKNAAQAISKNVAEPEIVVRIFQQGDAACLQVEDNGDGMNEETCRRIFEPFFTTKEVGVGTGLGLSVAYFLITENHNGHLSVTSDVGKGTCFTVTLPLVSGESNAEN</sequence>
<dbReference type="InterPro" id="IPR000014">
    <property type="entry name" value="PAS"/>
</dbReference>
<dbReference type="PANTHER" id="PTHR43065">
    <property type="entry name" value="SENSOR HISTIDINE KINASE"/>
    <property type="match status" value="1"/>
</dbReference>
<dbReference type="Gene3D" id="6.10.340.10">
    <property type="match status" value="1"/>
</dbReference>
<feature type="domain" description="HAMP" evidence="14">
    <location>
        <begin position="110"/>
        <end position="162"/>
    </location>
</feature>
<dbReference type="Gene3D" id="3.30.565.10">
    <property type="entry name" value="Histidine kinase-like ATPase, C-terminal domain"/>
    <property type="match status" value="1"/>
</dbReference>
<feature type="domain" description="PAC" evidence="13">
    <location>
        <begin position="240"/>
        <end position="292"/>
    </location>
</feature>
<keyword evidence="10" id="KW-1133">Transmembrane helix</keyword>
<dbReference type="SMART" id="SM00387">
    <property type="entry name" value="HATPase_c"/>
    <property type="match status" value="1"/>
</dbReference>
<protein>
    <recommendedName>
        <fullName evidence="3">histidine kinase</fullName>
        <ecNumber evidence="3">2.7.13.3</ecNumber>
    </recommendedName>
</protein>
<dbReference type="EC" id="2.7.13.3" evidence="3"/>
<evidence type="ECO:0000256" key="9">
    <source>
        <dbReference type="ARBA" id="ARBA00023012"/>
    </source>
</evidence>
<dbReference type="InterPro" id="IPR036890">
    <property type="entry name" value="HATPase_C_sf"/>
</dbReference>
<dbReference type="InterPro" id="IPR003661">
    <property type="entry name" value="HisK_dim/P_dom"/>
</dbReference>
<dbReference type="PROSITE" id="PS50112">
    <property type="entry name" value="PAS"/>
    <property type="match status" value="2"/>
</dbReference>
<evidence type="ECO:0000313" key="15">
    <source>
        <dbReference type="EMBL" id="SHI92941.1"/>
    </source>
</evidence>
<evidence type="ECO:0000256" key="5">
    <source>
        <dbReference type="ARBA" id="ARBA00022679"/>
    </source>
</evidence>
<comment type="catalytic activity">
    <reaction evidence="1">
        <text>ATP + protein L-histidine = ADP + protein N-phospho-L-histidine.</text>
        <dbReference type="EC" id="2.7.13.3"/>
    </reaction>
</comment>
<keyword evidence="10" id="KW-0812">Transmembrane</keyword>
<dbReference type="CDD" id="cd00082">
    <property type="entry name" value="HisKA"/>
    <property type="match status" value="1"/>
</dbReference>
<dbReference type="Pfam" id="PF00512">
    <property type="entry name" value="HisKA"/>
    <property type="match status" value="1"/>
</dbReference>
<keyword evidence="5" id="KW-0808">Transferase</keyword>
<dbReference type="InterPro" id="IPR000700">
    <property type="entry name" value="PAS-assoc_C"/>
</dbReference>
<dbReference type="InterPro" id="IPR004358">
    <property type="entry name" value="Sig_transdc_His_kin-like_C"/>
</dbReference>
<dbReference type="InterPro" id="IPR003660">
    <property type="entry name" value="HAMP_dom"/>
</dbReference>
<dbReference type="RefSeq" id="WP_072906657.1">
    <property type="nucleotide sequence ID" value="NZ_FQZT01000003.1"/>
</dbReference>
<keyword evidence="9" id="KW-0902">Two-component regulatory system</keyword>
<evidence type="ECO:0000256" key="3">
    <source>
        <dbReference type="ARBA" id="ARBA00012438"/>
    </source>
</evidence>
<organism evidence="15 16">
    <name type="scientific">Malonomonas rubra DSM 5091</name>
    <dbReference type="NCBI Taxonomy" id="1122189"/>
    <lineage>
        <taxon>Bacteria</taxon>
        <taxon>Pseudomonadati</taxon>
        <taxon>Thermodesulfobacteriota</taxon>
        <taxon>Desulfuromonadia</taxon>
        <taxon>Desulfuromonadales</taxon>
        <taxon>Geopsychrobacteraceae</taxon>
        <taxon>Malonomonas</taxon>
    </lineage>
</organism>
<dbReference type="InterPro" id="IPR003594">
    <property type="entry name" value="HATPase_dom"/>
</dbReference>
<dbReference type="PRINTS" id="PR00344">
    <property type="entry name" value="BCTRLSENSOR"/>
</dbReference>
<evidence type="ECO:0000259" key="12">
    <source>
        <dbReference type="PROSITE" id="PS50112"/>
    </source>
</evidence>
<feature type="domain" description="PAS" evidence="12">
    <location>
        <begin position="167"/>
        <end position="225"/>
    </location>
</feature>
<dbReference type="Gene3D" id="1.10.287.130">
    <property type="match status" value="1"/>
</dbReference>
<evidence type="ECO:0000256" key="6">
    <source>
        <dbReference type="ARBA" id="ARBA00022741"/>
    </source>
</evidence>
<keyword evidence="6" id="KW-0547">Nucleotide-binding</keyword>
<dbReference type="SMART" id="SM00091">
    <property type="entry name" value="PAS"/>
    <property type="match status" value="2"/>
</dbReference>
<keyword evidence="8" id="KW-0067">ATP-binding</keyword>
<dbReference type="InterPro" id="IPR036097">
    <property type="entry name" value="HisK_dim/P_sf"/>
</dbReference>
<evidence type="ECO:0000256" key="7">
    <source>
        <dbReference type="ARBA" id="ARBA00022777"/>
    </source>
</evidence>
<keyword evidence="16" id="KW-1185">Reference proteome</keyword>
<feature type="domain" description="PAS" evidence="12">
    <location>
        <begin position="293"/>
        <end position="351"/>
    </location>
</feature>
<comment type="subcellular location">
    <subcellularLocation>
        <location evidence="2">Membrane</location>
    </subcellularLocation>
</comment>
<keyword evidence="7" id="KW-0418">Kinase</keyword>
<accession>A0A1M6F5I7</accession>
<feature type="transmembrane region" description="Helical" evidence="10">
    <location>
        <begin position="88"/>
        <end position="107"/>
    </location>
</feature>
<dbReference type="SUPFAM" id="SSF55874">
    <property type="entry name" value="ATPase domain of HSP90 chaperone/DNA topoisomerase II/histidine kinase"/>
    <property type="match status" value="1"/>
</dbReference>
<evidence type="ECO:0000259" key="13">
    <source>
        <dbReference type="PROSITE" id="PS50113"/>
    </source>
</evidence>
<dbReference type="PROSITE" id="PS50885">
    <property type="entry name" value="HAMP"/>
    <property type="match status" value="1"/>
</dbReference>
<dbReference type="Proteomes" id="UP000184171">
    <property type="component" value="Unassembled WGS sequence"/>
</dbReference>
<dbReference type="SMART" id="SM00388">
    <property type="entry name" value="HisKA"/>
    <property type="match status" value="1"/>
</dbReference>
<dbReference type="GO" id="GO:0005524">
    <property type="term" value="F:ATP binding"/>
    <property type="evidence" value="ECO:0007669"/>
    <property type="project" value="UniProtKB-KW"/>
</dbReference>
<dbReference type="SUPFAM" id="SSF55785">
    <property type="entry name" value="PYP-like sensor domain (PAS domain)"/>
    <property type="match status" value="2"/>
</dbReference>
<dbReference type="SUPFAM" id="SSF47384">
    <property type="entry name" value="Homodimeric domain of signal transducing histidine kinase"/>
    <property type="match status" value="1"/>
</dbReference>
<dbReference type="InterPro" id="IPR035965">
    <property type="entry name" value="PAS-like_dom_sf"/>
</dbReference>
<dbReference type="Pfam" id="PF00989">
    <property type="entry name" value="PAS"/>
    <property type="match status" value="1"/>
</dbReference>
<evidence type="ECO:0000256" key="4">
    <source>
        <dbReference type="ARBA" id="ARBA00022553"/>
    </source>
</evidence>
<dbReference type="InterPro" id="IPR013767">
    <property type="entry name" value="PAS_fold"/>
</dbReference>
<evidence type="ECO:0000259" key="11">
    <source>
        <dbReference type="PROSITE" id="PS50109"/>
    </source>
</evidence>
<name>A0A1M6F5I7_MALRU</name>
<feature type="domain" description="Histidine kinase" evidence="11">
    <location>
        <begin position="428"/>
        <end position="670"/>
    </location>
</feature>
<feature type="transmembrane region" description="Helical" evidence="10">
    <location>
        <begin position="12"/>
        <end position="33"/>
    </location>
</feature>
<dbReference type="EMBL" id="FQZT01000003">
    <property type="protein sequence ID" value="SHI92941.1"/>
    <property type="molecule type" value="Genomic_DNA"/>
</dbReference>
<evidence type="ECO:0000313" key="16">
    <source>
        <dbReference type="Proteomes" id="UP000184171"/>
    </source>
</evidence>
<gene>
    <name evidence="15" type="ORF">SAMN02745165_01161</name>
</gene>